<evidence type="ECO:0008006" key="6">
    <source>
        <dbReference type="Google" id="ProtNLM"/>
    </source>
</evidence>
<evidence type="ECO:0000256" key="1">
    <source>
        <dbReference type="SAM" id="Phobius"/>
    </source>
</evidence>
<keyword evidence="1" id="KW-1133">Transmembrane helix</keyword>
<dbReference type="AlphaFoldDB" id="A0A4Y1ZKU4"/>
<dbReference type="InterPro" id="IPR036397">
    <property type="entry name" value="RNaseH_sf"/>
</dbReference>
<comment type="caution">
    <text evidence="3">The sequence shown here is derived from an EMBL/GenBank/DDBJ whole genome shotgun (WGS) entry which is preliminary data.</text>
</comment>
<dbReference type="EMBL" id="BGPR01075376">
    <property type="protein sequence ID" value="GBL54999.1"/>
    <property type="molecule type" value="Genomic_DNA"/>
</dbReference>
<sequence>MPHCCYGSGLQHSETDLFGTRVIAYQYPNSYPGALHWPPYSPDLNPCYFFLWGHMKDLVYKKKPTDLISLKRSITASFANIKRKTLELVTDNFVTSCAIVIPLTVLTLKTFCIKILFNVLFNKKMLVVLSATTQELFQLKVVGKLKVTL</sequence>
<evidence type="ECO:0000313" key="4">
    <source>
        <dbReference type="EMBL" id="GBL54999.1"/>
    </source>
</evidence>
<feature type="transmembrane region" description="Helical" evidence="1">
    <location>
        <begin position="93"/>
        <end position="117"/>
    </location>
</feature>
<reference evidence="3 5" key="1">
    <citation type="journal article" date="2019" name="Sci. Rep.">
        <title>Orb-weaving spider Araneus ventricosus genome elucidates the spidroin gene catalogue.</title>
        <authorList>
            <person name="Kono N."/>
            <person name="Nakamura H."/>
            <person name="Ohtoshi R."/>
            <person name="Moran D.A.P."/>
            <person name="Shinohara A."/>
            <person name="Yoshida Y."/>
            <person name="Fujiwara M."/>
            <person name="Mori M."/>
            <person name="Tomita M."/>
            <person name="Arakawa K."/>
        </authorList>
    </citation>
    <scope>NUCLEOTIDE SEQUENCE [LARGE SCALE GENOMIC DNA]</scope>
</reference>
<dbReference type="EMBL" id="BGPR01075373">
    <property type="protein sequence ID" value="GBL54979.1"/>
    <property type="molecule type" value="Genomic_DNA"/>
</dbReference>
<gene>
    <name evidence="2" type="ORF">AVEN_273298_1</name>
    <name evidence="3" type="ORF">AVEN_44016_1</name>
    <name evidence="4" type="ORF">AVEN_78622_1</name>
</gene>
<evidence type="ECO:0000313" key="5">
    <source>
        <dbReference type="Proteomes" id="UP000499080"/>
    </source>
</evidence>
<dbReference type="Proteomes" id="UP000499080">
    <property type="component" value="Unassembled WGS sequence"/>
</dbReference>
<dbReference type="Gene3D" id="3.30.420.10">
    <property type="entry name" value="Ribonuclease H-like superfamily/Ribonuclease H"/>
    <property type="match status" value="1"/>
</dbReference>
<dbReference type="EMBL" id="BGPR01075374">
    <property type="protein sequence ID" value="GBL54984.1"/>
    <property type="molecule type" value="Genomic_DNA"/>
</dbReference>
<dbReference type="PANTHER" id="PTHR47326">
    <property type="entry name" value="TRANSPOSABLE ELEMENT TC3 TRANSPOSASE-LIKE PROTEIN"/>
    <property type="match status" value="1"/>
</dbReference>
<evidence type="ECO:0000313" key="3">
    <source>
        <dbReference type="EMBL" id="GBL54984.1"/>
    </source>
</evidence>
<evidence type="ECO:0000313" key="2">
    <source>
        <dbReference type="EMBL" id="GBL54979.1"/>
    </source>
</evidence>
<proteinExistence type="predicted"/>
<keyword evidence="5" id="KW-1185">Reference proteome</keyword>
<accession>A0A4Y1ZKU4</accession>
<keyword evidence="1" id="KW-0472">Membrane</keyword>
<organism evidence="3 5">
    <name type="scientific">Araneus ventricosus</name>
    <name type="common">Orbweaver spider</name>
    <name type="synonym">Epeira ventricosa</name>
    <dbReference type="NCBI Taxonomy" id="182803"/>
    <lineage>
        <taxon>Eukaryota</taxon>
        <taxon>Metazoa</taxon>
        <taxon>Ecdysozoa</taxon>
        <taxon>Arthropoda</taxon>
        <taxon>Chelicerata</taxon>
        <taxon>Arachnida</taxon>
        <taxon>Araneae</taxon>
        <taxon>Araneomorphae</taxon>
        <taxon>Entelegynae</taxon>
        <taxon>Araneoidea</taxon>
        <taxon>Araneidae</taxon>
        <taxon>Araneus</taxon>
    </lineage>
</organism>
<dbReference type="GO" id="GO:0003676">
    <property type="term" value="F:nucleic acid binding"/>
    <property type="evidence" value="ECO:0007669"/>
    <property type="project" value="InterPro"/>
</dbReference>
<name>A0A4Y1ZKU4_ARAVE</name>
<dbReference type="PANTHER" id="PTHR47326:SF1">
    <property type="entry name" value="HTH PSQ-TYPE DOMAIN-CONTAINING PROTEIN"/>
    <property type="match status" value="1"/>
</dbReference>
<protein>
    <recommendedName>
        <fullName evidence="6">Tc1-like transposase DDE domain-containing protein</fullName>
    </recommendedName>
</protein>
<keyword evidence="1" id="KW-0812">Transmembrane</keyword>